<gene>
    <name evidence="4 5" type="primary">LOC111118298</name>
</gene>
<name>A0A8B8CCI5_CRAVI</name>
<dbReference type="CDD" id="cd21451">
    <property type="entry name" value="DLC-like_TCTEX1D"/>
    <property type="match status" value="1"/>
</dbReference>
<dbReference type="Gene3D" id="3.30.1140.40">
    <property type="entry name" value="Tctex-1"/>
    <property type="match status" value="1"/>
</dbReference>
<evidence type="ECO:0000313" key="4">
    <source>
        <dbReference type="RefSeq" id="XP_022313389.1"/>
    </source>
</evidence>
<comment type="similarity">
    <text evidence="1">Belongs to the dynein light chain Tctex-type family.</text>
</comment>
<dbReference type="PANTHER" id="PTHR21255:SF7">
    <property type="entry name" value="DYNEIN LIGHT CHAIN TCTEX-TYPE PROTEIN 2B"/>
    <property type="match status" value="1"/>
</dbReference>
<dbReference type="AlphaFoldDB" id="A0A8B8CCI5"/>
<dbReference type="GeneID" id="111118298"/>
<keyword evidence="3" id="KW-1185">Reference proteome</keyword>
<feature type="region of interest" description="Disordered" evidence="2">
    <location>
        <begin position="1"/>
        <end position="62"/>
    </location>
</feature>
<evidence type="ECO:0000313" key="3">
    <source>
        <dbReference type="Proteomes" id="UP000694844"/>
    </source>
</evidence>
<dbReference type="GO" id="GO:0045505">
    <property type="term" value="F:dynein intermediate chain binding"/>
    <property type="evidence" value="ECO:0007669"/>
    <property type="project" value="TreeGrafter"/>
</dbReference>
<protein>
    <submittedName>
        <fullName evidence="4 5">Tctex1 domain-containing protein 2-like</fullName>
    </submittedName>
</protein>
<dbReference type="PANTHER" id="PTHR21255">
    <property type="entry name" value="T-COMPLEX-ASSOCIATED-TESTIS-EXPRESSED 1/ DYNEIN LIGHT CHAIN"/>
    <property type="match status" value="1"/>
</dbReference>
<dbReference type="RefSeq" id="XP_022313390.1">
    <property type="nucleotide sequence ID" value="XM_022457682.1"/>
</dbReference>
<dbReference type="Pfam" id="PF03645">
    <property type="entry name" value="Tctex-1"/>
    <property type="match status" value="1"/>
</dbReference>
<dbReference type="InterPro" id="IPR005334">
    <property type="entry name" value="Tctex-1-like"/>
</dbReference>
<organism evidence="3 5">
    <name type="scientific">Crassostrea virginica</name>
    <name type="common">Eastern oyster</name>
    <dbReference type="NCBI Taxonomy" id="6565"/>
    <lineage>
        <taxon>Eukaryota</taxon>
        <taxon>Metazoa</taxon>
        <taxon>Spiralia</taxon>
        <taxon>Lophotrochozoa</taxon>
        <taxon>Mollusca</taxon>
        <taxon>Bivalvia</taxon>
        <taxon>Autobranchia</taxon>
        <taxon>Pteriomorphia</taxon>
        <taxon>Ostreida</taxon>
        <taxon>Ostreoidea</taxon>
        <taxon>Ostreidae</taxon>
        <taxon>Crassostrea</taxon>
    </lineage>
</organism>
<sequence length="215" mass="24793">MLAKMKASTEQELEKKTADFERKPAPSGDRKQSVVERKGSVSEKRRNSVAPMPKKPMTGTKAAQQMGHSLTGMLATKKFFKRFSKRERTLSTVTVPPKEYEPTYRMLPKRKFNPQHVHDVVKKLVDDKLDKMIYSKKWSPNLTKILCNQIKEKVKTLNYERYKLICNVSLGENKGPGIMATSRCSWDPKTDDYATYSFQSKHLYCTVVIFGVYKE</sequence>
<evidence type="ECO:0000256" key="1">
    <source>
        <dbReference type="ARBA" id="ARBA00005361"/>
    </source>
</evidence>
<evidence type="ECO:0000313" key="5">
    <source>
        <dbReference type="RefSeq" id="XP_022313390.1"/>
    </source>
</evidence>
<reference evidence="4 5" key="1">
    <citation type="submission" date="2025-04" db="UniProtKB">
        <authorList>
            <consortium name="RefSeq"/>
        </authorList>
    </citation>
    <scope>IDENTIFICATION</scope>
    <source>
        <tissue evidence="4 5">Whole sample</tissue>
    </source>
</reference>
<dbReference type="KEGG" id="cvn:111118298"/>
<dbReference type="RefSeq" id="XP_022313389.1">
    <property type="nucleotide sequence ID" value="XM_022457681.1"/>
</dbReference>
<dbReference type="InterPro" id="IPR038586">
    <property type="entry name" value="Tctex-1-like_sf"/>
</dbReference>
<dbReference type="GO" id="GO:0005868">
    <property type="term" value="C:cytoplasmic dynein complex"/>
    <property type="evidence" value="ECO:0007669"/>
    <property type="project" value="TreeGrafter"/>
</dbReference>
<proteinExistence type="inferred from homology"/>
<dbReference type="Proteomes" id="UP000694844">
    <property type="component" value="Chromosome 2"/>
</dbReference>
<accession>A0A8B8CCI5</accession>
<feature type="compositionally biased region" description="Basic and acidic residues" evidence="2">
    <location>
        <begin position="7"/>
        <end position="46"/>
    </location>
</feature>
<dbReference type="GO" id="GO:0005737">
    <property type="term" value="C:cytoplasm"/>
    <property type="evidence" value="ECO:0007669"/>
    <property type="project" value="TreeGrafter"/>
</dbReference>
<dbReference type="OrthoDB" id="10260741at2759"/>
<dbReference type="GO" id="GO:0007018">
    <property type="term" value="P:microtubule-based movement"/>
    <property type="evidence" value="ECO:0007669"/>
    <property type="project" value="TreeGrafter"/>
</dbReference>
<evidence type="ECO:0000256" key="2">
    <source>
        <dbReference type="SAM" id="MobiDB-lite"/>
    </source>
</evidence>